<proteinExistence type="predicted"/>
<evidence type="ECO:0000313" key="2">
    <source>
        <dbReference type="EMBL" id="MXN18156.1"/>
    </source>
</evidence>
<dbReference type="EMBL" id="WUMU01000007">
    <property type="protein sequence ID" value="MXN18156.1"/>
    <property type="molecule type" value="Genomic_DNA"/>
</dbReference>
<dbReference type="Proteomes" id="UP000477911">
    <property type="component" value="Unassembled WGS sequence"/>
</dbReference>
<sequence length="212" mass="22794">MKRLLLVLTGLVLLSGLAACGQRHLPTVQYPAAIRALPEKGPYHSDQPTSLTLLTVDNNSNGRGAHSALLINASQQVIFDPAGSFHHPQIRREGDVLVGIDPVFLSAYERMHARPTFHVRRQTIQVPPEVAEKALKLAFAEGPVGDARCAHSISGVLAQLPGFAGIGRTWFPNSLASEFQSVTGVAGTLFYEDFTPPGGNPALRSQVLPYRG</sequence>
<evidence type="ECO:0000256" key="1">
    <source>
        <dbReference type="SAM" id="SignalP"/>
    </source>
</evidence>
<protein>
    <recommendedName>
        <fullName evidence="4">Lipoprotein</fullName>
    </recommendedName>
</protein>
<feature type="signal peptide" evidence="1">
    <location>
        <begin position="1"/>
        <end position="18"/>
    </location>
</feature>
<reference evidence="2 3" key="1">
    <citation type="submission" date="2019-12" db="EMBL/GenBank/DDBJ databases">
        <authorList>
            <person name="Li M."/>
        </authorList>
    </citation>
    <scope>NUCLEOTIDE SEQUENCE [LARGE SCALE GENOMIC DNA]</scope>
    <source>
        <strain evidence="2 3">GBMRC 2024</strain>
    </source>
</reference>
<dbReference type="AlphaFoldDB" id="A0A6L7G3X9"/>
<gene>
    <name evidence="2" type="ORF">GR170_09940</name>
</gene>
<organism evidence="2 3">
    <name type="scientific">Pseudooceanicola albus</name>
    <dbReference type="NCBI Taxonomy" id="2692189"/>
    <lineage>
        <taxon>Bacteria</taxon>
        <taxon>Pseudomonadati</taxon>
        <taxon>Pseudomonadota</taxon>
        <taxon>Alphaproteobacteria</taxon>
        <taxon>Rhodobacterales</taxon>
        <taxon>Paracoccaceae</taxon>
        <taxon>Pseudooceanicola</taxon>
    </lineage>
</organism>
<keyword evidence="1" id="KW-0732">Signal</keyword>
<accession>A0A6L7G3X9</accession>
<dbReference type="RefSeq" id="WP_160894184.1">
    <property type="nucleotide sequence ID" value="NZ_WUMU01000007.1"/>
</dbReference>
<evidence type="ECO:0008006" key="4">
    <source>
        <dbReference type="Google" id="ProtNLM"/>
    </source>
</evidence>
<feature type="chain" id="PRO_5027109800" description="Lipoprotein" evidence="1">
    <location>
        <begin position="19"/>
        <end position="212"/>
    </location>
</feature>
<name>A0A6L7G3X9_9RHOB</name>
<keyword evidence="3" id="KW-1185">Reference proteome</keyword>
<dbReference type="PROSITE" id="PS51257">
    <property type="entry name" value="PROKAR_LIPOPROTEIN"/>
    <property type="match status" value="1"/>
</dbReference>
<evidence type="ECO:0000313" key="3">
    <source>
        <dbReference type="Proteomes" id="UP000477911"/>
    </source>
</evidence>
<comment type="caution">
    <text evidence="2">The sequence shown here is derived from an EMBL/GenBank/DDBJ whole genome shotgun (WGS) entry which is preliminary data.</text>
</comment>